<dbReference type="InterPro" id="IPR008844">
    <property type="entry name" value="Spore_GerAC-like"/>
</dbReference>
<keyword evidence="7" id="KW-0449">Lipoprotein</keyword>
<dbReference type="Pfam" id="PF05504">
    <property type="entry name" value="Spore_GerAC"/>
    <property type="match status" value="1"/>
</dbReference>
<evidence type="ECO:0000256" key="6">
    <source>
        <dbReference type="ARBA" id="ARBA00023139"/>
    </source>
</evidence>
<comment type="subcellular location">
    <subcellularLocation>
        <location evidence="1">Membrane</location>
        <topology evidence="1">Lipid-anchor</topology>
    </subcellularLocation>
</comment>
<dbReference type="PANTHER" id="PTHR35789">
    <property type="entry name" value="SPORE GERMINATION PROTEIN B3"/>
    <property type="match status" value="1"/>
</dbReference>
<dbReference type="Proteomes" id="UP001597497">
    <property type="component" value="Unassembled WGS sequence"/>
</dbReference>
<dbReference type="InterPro" id="IPR038501">
    <property type="entry name" value="Spore_GerAC_C_sf"/>
</dbReference>
<evidence type="ECO:0000256" key="2">
    <source>
        <dbReference type="ARBA" id="ARBA00007886"/>
    </source>
</evidence>
<evidence type="ECO:0000256" key="3">
    <source>
        <dbReference type="ARBA" id="ARBA00022544"/>
    </source>
</evidence>
<keyword evidence="3" id="KW-0309">Germination</keyword>
<keyword evidence="4" id="KW-0732">Signal</keyword>
<comment type="caution">
    <text evidence="10">The sequence shown here is derived from an EMBL/GenBank/DDBJ whole genome shotgun (WGS) entry which is preliminary data.</text>
</comment>
<name>A0ABW5R8D0_9BACL</name>
<evidence type="ECO:0000256" key="5">
    <source>
        <dbReference type="ARBA" id="ARBA00023136"/>
    </source>
</evidence>
<accession>A0ABW5R8D0</accession>
<comment type="similarity">
    <text evidence="2">Belongs to the GerABKC lipoprotein family.</text>
</comment>
<evidence type="ECO:0000313" key="10">
    <source>
        <dbReference type="EMBL" id="MFD2670839.1"/>
    </source>
</evidence>
<gene>
    <name evidence="10" type="ORF">ACFSUC_04360</name>
</gene>
<feature type="domain" description="Spore germination GerAC-like C-terminal" evidence="8">
    <location>
        <begin position="219"/>
        <end position="382"/>
    </location>
</feature>
<protein>
    <submittedName>
        <fullName evidence="10">Ger(X)C family spore germination protein</fullName>
    </submittedName>
</protein>
<evidence type="ECO:0000313" key="11">
    <source>
        <dbReference type="Proteomes" id="UP001597497"/>
    </source>
</evidence>
<evidence type="ECO:0000259" key="8">
    <source>
        <dbReference type="Pfam" id="PF05504"/>
    </source>
</evidence>
<dbReference type="PANTHER" id="PTHR35789:SF1">
    <property type="entry name" value="SPORE GERMINATION PROTEIN B3"/>
    <property type="match status" value="1"/>
</dbReference>
<organism evidence="10 11">
    <name type="scientific">Marinicrinis sediminis</name>
    <dbReference type="NCBI Taxonomy" id="1652465"/>
    <lineage>
        <taxon>Bacteria</taxon>
        <taxon>Bacillati</taxon>
        <taxon>Bacillota</taxon>
        <taxon>Bacilli</taxon>
        <taxon>Bacillales</taxon>
        <taxon>Paenibacillaceae</taxon>
    </lineage>
</organism>
<evidence type="ECO:0000256" key="1">
    <source>
        <dbReference type="ARBA" id="ARBA00004635"/>
    </source>
</evidence>
<dbReference type="InterPro" id="IPR046953">
    <property type="entry name" value="Spore_GerAC-like_C"/>
</dbReference>
<dbReference type="NCBIfam" id="TIGR02887">
    <property type="entry name" value="spore_ger_x_C"/>
    <property type="match status" value="1"/>
</dbReference>
<feature type="domain" description="Spore germination protein N-terminal" evidence="9">
    <location>
        <begin position="27"/>
        <end position="202"/>
    </location>
</feature>
<dbReference type="RefSeq" id="WP_379928267.1">
    <property type="nucleotide sequence ID" value="NZ_JBHUMM010000007.1"/>
</dbReference>
<reference evidence="11" key="1">
    <citation type="journal article" date="2019" name="Int. J. Syst. Evol. Microbiol.">
        <title>The Global Catalogue of Microorganisms (GCM) 10K type strain sequencing project: providing services to taxonomists for standard genome sequencing and annotation.</title>
        <authorList>
            <consortium name="The Broad Institute Genomics Platform"/>
            <consortium name="The Broad Institute Genome Sequencing Center for Infectious Disease"/>
            <person name="Wu L."/>
            <person name="Ma J."/>
        </authorList>
    </citation>
    <scope>NUCLEOTIDE SEQUENCE [LARGE SCALE GENOMIC DNA]</scope>
    <source>
        <strain evidence="11">KCTC 33676</strain>
    </source>
</reference>
<proteinExistence type="inferred from homology"/>
<dbReference type="Pfam" id="PF25198">
    <property type="entry name" value="Spore_GerAC_N"/>
    <property type="match status" value="1"/>
</dbReference>
<keyword evidence="5" id="KW-0472">Membrane</keyword>
<dbReference type="EMBL" id="JBHUMM010000007">
    <property type="protein sequence ID" value="MFD2670839.1"/>
    <property type="molecule type" value="Genomic_DNA"/>
</dbReference>
<evidence type="ECO:0000256" key="7">
    <source>
        <dbReference type="ARBA" id="ARBA00023288"/>
    </source>
</evidence>
<dbReference type="Gene3D" id="3.30.300.210">
    <property type="entry name" value="Nutrient germinant receptor protein C, domain 3"/>
    <property type="match status" value="1"/>
</dbReference>
<evidence type="ECO:0000256" key="4">
    <source>
        <dbReference type="ARBA" id="ARBA00022729"/>
    </source>
</evidence>
<keyword evidence="6" id="KW-0564">Palmitate</keyword>
<sequence length="394" mass="43521">MPGKMTNTISKMLCGIGVLLLCTSCWDRVEINDTAIVVATAIDVAPDNQVRMSVQVPLAGQLGGATGGGGGSAGSGSSYYVDSAIAPTLRAATAKLQKRMSRQLFYAHRRVFIISEAIAEKGIHFYFDALARVPENRLSAYVVISKGPAYELINAQPRLERFPAESIREITKSFGMKPMTLKNASVIMSQKGMDLTIPYMEVKENEIGIETSREINHLGYAQFKDERMVGTFTGEAEQGLLWLQSDIFPPGGTVKISKKAAITYNVNHAELSMDIQLEDSKPRISIRVDADLGILESQTNTDLLKEETMNRFKTLIRQQIEDQIDAALKLMQAQRADNIGIGNAFGRKYPQLWLDRYQDEWSDVFGDLDIQVTVHPTITRIGLIEENIIGEGGI</sequence>
<dbReference type="InterPro" id="IPR057336">
    <property type="entry name" value="GerAC_N"/>
</dbReference>
<keyword evidence="11" id="KW-1185">Reference proteome</keyword>
<evidence type="ECO:0000259" key="9">
    <source>
        <dbReference type="Pfam" id="PF25198"/>
    </source>
</evidence>